<dbReference type="Gene3D" id="3.40.190.10">
    <property type="entry name" value="Periplasmic binding protein-like II"/>
    <property type="match status" value="2"/>
</dbReference>
<evidence type="ECO:0000313" key="6">
    <source>
        <dbReference type="EMBL" id="GAE29596.1"/>
    </source>
</evidence>
<protein>
    <submittedName>
        <fullName evidence="6">Uncharacterized protein</fullName>
    </submittedName>
</protein>
<keyword evidence="7" id="KW-1185">Reference proteome</keyword>
<reference evidence="6" key="1">
    <citation type="journal article" date="2014" name="Genome Announc.">
        <title>Draft Genome Sequences of Three Alkaliphilic Bacillus Strains, Bacillus wakoensis JCM 9140T, Bacillus akibai JCM 9157T, and Bacillus hemicellulosilyticus JCM 9152T.</title>
        <authorList>
            <person name="Yuki M."/>
            <person name="Oshima K."/>
            <person name="Suda W."/>
            <person name="Oshida Y."/>
            <person name="Kitamura K."/>
            <person name="Iida T."/>
            <person name="Hattori M."/>
            <person name="Ohkuma M."/>
        </authorList>
    </citation>
    <scope>NUCLEOTIDE SEQUENCE [LARGE SCALE GENOMIC DNA]</scope>
    <source>
        <strain evidence="6">JCM 9152</strain>
    </source>
</reference>
<evidence type="ECO:0000256" key="5">
    <source>
        <dbReference type="ARBA" id="ARBA00023288"/>
    </source>
</evidence>
<dbReference type="EMBL" id="BAUU01000005">
    <property type="protein sequence ID" value="GAE29596.1"/>
    <property type="molecule type" value="Genomic_DNA"/>
</dbReference>
<dbReference type="SUPFAM" id="SSF53850">
    <property type="entry name" value="Periplasmic binding protein-like II"/>
    <property type="match status" value="1"/>
</dbReference>
<dbReference type="STRING" id="1236971.JCM9152_962"/>
<gene>
    <name evidence="6" type="ORF">JCM9152_962</name>
</gene>
<dbReference type="RefSeq" id="WP_035341385.1">
    <property type="nucleotide sequence ID" value="NZ_BAUU01000005.1"/>
</dbReference>
<dbReference type="InterPro" id="IPR006059">
    <property type="entry name" value="SBP"/>
</dbReference>
<dbReference type="AlphaFoldDB" id="W4QC11"/>
<name>W4QC11_9BACI</name>
<dbReference type="Proteomes" id="UP000018895">
    <property type="component" value="Unassembled WGS sequence"/>
</dbReference>
<evidence type="ECO:0000313" key="7">
    <source>
        <dbReference type="Proteomes" id="UP000018895"/>
    </source>
</evidence>
<dbReference type="PANTHER" id="PTHR43649">
    <property type="entry name" value="ARABINOSE-BINDING PROTEIN-RELATED"/>
    <property type="match status" value="1"/>
</dbReference>
<keyword evidence="5" id="KW-0449">Lipoprotein</keyword>
<evidence type="ECO:0000256" key="3">
    <source>
        <dbReference type="ARBA" id="ARBA00023136"/>
    </source>
</evidence>
<comment type="caution">
    <text evidence="6">The sequence shown here is derived from an EMBL/GenBank/DDBJ whole genome shotgun (WGS) entry which is preliminary data.</text>
</comment>
<sequence length="518" mass="59897">MKKYGWFVMLLMFVLVVIGCATNSEETMQTEENKQLLDAEVVDDFEPYNFEEHLTISMLTTGSPIQYEGNAVFEYIEEKFNVTFDIHYYDRDDFDTYLSTLAASGDLPDIWRFGYNDPRMFTDWAERGAYYDVKPLLEYHPELEAGIPTWAWEVLNPPGHYFGVPEYRLQTRNVLAIRQDWLDNLGLDVPDTMEEFYEVAHAFANQDPNGTGRNDTIGFSALGLFAEEGTAWRGGAFGLAREWKEIDGELVPYQAQLDELTEYISFMRKAYEEDVLDKDFMLHSDWRDANERLSEGIAGIEYVNPNSVHEKEAEDIKAHDPNATLTMIPPPAGPNGERTTPTRPSYFKKVINANVSQEKAHRILAIYEWNITEGYEITRHGLEDIHYTVHEDGTVEQLDAWDEHEPASIGTDILRAWNPLHRAYWWLGEEFEQELAAQYEMNEKYIWEDDNPGLISDKNVEKGAQLDAEFEQMLTEVVVGRRGMEDVELAVEQWLENGGQEIIDEMNQLYIEYNAARQ</sequence>
<evidence type="ECO:0000256" key="4">
    <source>
        <dbReference type="ARBA" id="ARBA00023139"/>
    </source>
</evidence>
<dbReference type="OrthoDB" id="9787283at2"/>
<keyword evidence="4" id="KW-0564">Palmitate</keyword>
<dbReference type="Pfam" id="PF01547">
    <property type="entry name" value="SBP_bac_1"/>
    <property type="match status" value="1"/>
</dbReference>
<keyword evidence="2" id="KW-0732">Signal</keyword>
<accession>W4QC11</accession>
<evidence type="ECO:0000256" key="1">
    <source>
        <dbReference type="ARBA" id="ARBA00022475"/>
    </source>
</evidence>
<keyword evidence="3" id="KW-0472">Membrane</keyword>
<proteinExistence type="predicted"/>
<dbReference type="PROSITE" id="PS51257">
    <property type="entry name" value="PROKAR_LIPOPROTEIN"/>
    <property type="match status" value="1"/>
</dbReference>
<keyword evidence="1" id="KW-1003">Cell membrane</keyword>
<dbReference type="PANTHER" id="PTHR43649:SF33">
    <property type="entry name" value="POLYGALACTURONAN_RHAMNOGALACTURONAN-BINDING PROTEIN YTCQ"/>
    <property type="match status" value="1"/>
</dbReference>
<dbReference type="InterPro" id="IPR050490">
    <property type="entry name" value="Bact_solute-bd_prot1"/>
</dbReference>
<evidence type="ECO:0000256" key="2">
    <source>
        <dbReference type="ARBA" id="ARBA00022729"/>
    </source>
</evidence>
<organism evidence="6 7">
    <name type="scientific">Halalkalibacter hemicellulosilyticusJCM 9152</name>
    <dbReference type="NCBI Taxonomy" id="1236971"/>
    <lineage>
        <taxon>Bacteria</taxon>
        <taxon>Bacillati</taxon>
        <taxon>Bacillota</taxon>
        <taxon>Bacilli</taxon>
        <taxon>Bacillales</taxon>
        <taxon>Bacillaceae</taxon>
        <taxon>Halalkalibacter</taxon>
    </lineage>
</organism>